<name>A0A347ZQS6_9CHLR</name>
<sequence>MNVKKPAALKYFDMVKGESLTDKDLDQFTEEIKKICTEFPAQVEKLKSVLSKEYDKVYAIGIGDSLYSADSTKLNFWKKSGVQIEVLESQEFNNYYLDYMPKNSLVLICSGGGSAARTVESSFLAQSRGATVVAVTLTPKSRLTASCQNVLCYSTDNNCYIDGSRNYMGLTLLLKIVGIKLGLWNGNIPAAEELAIFDKIVKDMAIGFKACMTNEQLMKDLMKETMDQKKFYFLGAGPSMPLAQYGAAKFMEQSAADGIWQQLEEYGHEQYWVHNRREEPSVVFNICPDGKTVQRCVENLDEQNFLDLNTVLVTNKPINASFTGKAKYTIATDEFIEETDFWMMAGNIFARMANFYTEYIEFSDKRFLSGEQFVEHYKTIHYSQFSPEVAQYDIPCPDDQTIAERGAFGLTFNTDKTAN</sequence>
<dbReference type="EMBL" id="QUMS01000001">
    <property type="protein sequence ID" value="REG11787.1"/>
    <property type="molecule type" value="Genomic_DNA"/>
</dbReference>
<organism evidence="5 6">
    <name type="scientific">Pelolinea submarina</name>
    <dbReference type="NCBI Taxonomy" id="913107"/>
    <lineage>
        <taxon>Bacteria</taxon>
        <taxon>Bacillati</taxon>
        <taxon>Chloroflexota</taxon>
        <taxon>Anaerolineae</taxon>
        <taxon>Anaerolineales</taxon>
        <taxon>Anaerolineaceae</taxon>
        <taxon>Pelolinea</taxon>
    </lineage>
</organism>
<dbReference type="PROSITE" id="PS51464">
    <property type="entry name" value="SIS"/>
    <property type="match status" value="1"/>
</dbReference>
<accession>A0A347ZQS6</accession>
<evidence type="ECO:0000259" key="4">
    <source>
        <dbReference type="PROSITE" id="PS51464"/>
    </source>
</evidence>
<dbReference type="InterPro" id="IPR001347">
    <property type="entry name" value="SIS_dom"/>
</dbReference>
<gene>
    <name evidence="5" type="ORF">DFR64_1680</name>
</gene>
<dbReference type="GO" id="GO:0097367">
    <property type="term" value="F:carbohydrate derivative binding"/>
    <property type="evidence" value="ECO:0007669"/>
    <property type="project" value="InterPro"/>
</dbReference>
<dbReference type="GO" id="GO:0006002">
    <property type="term" value="P:fructose 6-phosphate metabolic process"/>
    <property type="evidence" value="ECO:0007669"/>
    <property type="project" value="TreeGrafter"/>
</dbReference>
<dbReference type="Gene3D" id="3.40.50.10490">
    <property type="entry name" value="Glucose-6-phosphate isomerase like protein, domain 1"/>
    <property type="match status" value="2"/>
</dbReference>
<evidence type="ECO:0000256" key="1">
    <source>
        <dbReference type="ARBA" id="ARBA00001031"/>
    </source>
</evidence>
<dbReference type="EC" id="2.6.1.16" evidence="2"/>
<dbReference type="Pfam" id="PF01380">
    <property type="entry name" value="SIS"/>
    <property type="match status" value="1"/>
</dbReference>
<dbReference type="AlphaFoldDB" id="A0A347ZQS6"/>
<dbReference type="GO" id="GO:0006487">
    <property type="term" value="P:protein N-linked glycosylation"/>
    <property type="evidence" value="ECO:0007669"/>
    <property type="project" value="TreeGrafter"/>
</dbReference>
<comment type="catalytic activity">
    <reaction evidence="1">
        <text>D-fructose 6-phosphate + L-glutamine = D-glucosamine 6-phosphate + L-glutamate</text>
        <dbReference type="Rhea" id="RHEA:13237"/>
        <dbReference type="ChEBI" id="CHEBI:29985"/>
        <dbReference type="ChEBI" id="CHEBI:58359"/>
        <dbReference type="ChEBI" id="CHEBI:58725"/>
        <dbReference type="ChEBI" id="CHEBI:61527"/>
        <dbReference type="EC" id="2.6.1.16"/>
    </reaction>
</comment>
<comment type="caution">
    <text evidence="5">The sequence shown here is derived from an EMBL/GenBank/DDBJ whole genome shotgun (WGS) entry which is preliminary data.</text>
</comment>
<dbReference type="PANTHER" id="PTHR10937">
    <property type="entry name" value="GLUCOSAMINE--FRUCTOSE-6-PHOSPHATE AMINOTRANSFERASE, ISOMERIZING"/>
    <property type="match status" value="1"/>
</dbReference>
<evidence type="ECO:0000256" key="2">
    <source>
        <dbReference type="ARBA" id="ARBA00012916"/>
    </source>
</evidence>
<proteinExistence type="predicted"/>
<dbReference type="GO" id="GO:0004360">
    <property type="term" value="F:glutamine-fructose-6-phosphate transaminase (isomerizing) activity"/>
    <property type="evidence" value="ECO:0007669"/>
    <property type="project" value="UniProtKB-EC"/>
</dbReference>
<dbReference type="InterPro" id="IPR046348">
    <property type="entry name" value="SIS_dom_sf"/>
</dbReference>
<feature type="domain" description="SIS" evidence="4">
    <location>
        <begin position="46"/>
        <end position="189"/>
    </location>
</feature>
<evidence type="ECO:0000256" key="3">
    <source>
        <dbReference type="ARBA" id="ARBA00016090"/>
    </source>
</evidence>
<evidence type="ECO:0000313" key="5">
    <source>
        <dbReference type="EMBL" id="REG11787.1"/>
    </source>
</evidence>
<keyword evidence="6" id="KW-1185">Reference proteome</keyword>
<reference evidence="5 6" key="1">
    <citation type="submission" date="2018-08" db="EMBL/GenBank/DDBJ databases">
        <title>Genomic Encyclopedia of Type Strains, Phase IV (KMG-IV): sequencing the most valuable type-strain genomes for metagenomic binning, comparative biology and taxonomic classification.</title>
        <authorList>
            <person name="Goeker M."/>
        </authorList>
    </citation>
    <scope>NUCLEOTIDE SEQUENCE [LARGE SCALE GENOMIC DNA]</scope>
    <source>
        <strain evidence="5 6">DSM 23923</strain>
    </source>
</reference>
<protein>
    <recommendedName>
        <fullName evidence="3">Glutamine--fructose-6-phosphate aminotransferase [isomerizing]</fullName>
        <ecNumber evidence="2">2.6.1.16</ecNumber>
    </recommendedName>
</protein>
<dbReference type="SUPFAM" id="SSF53697">
    <property type="entry name" value="SIS domain"/>
    <property type="match status" value="1"/>
</dbReference>
<evidence type="ECO:0000313" key="6">
    <source>
        <dbReference type="Proteomes" id="UP000256388"/>
    </source>
</evidence>
<dbReference type="RefSeq" id="WP_116224903.1">
    <property type="nucleotide sequence ID" value="NZ_AP018437.1"/>
</dbReference>
<dbReference type="PANTHER" id="PTHR10937:SF0">
    <property type="entry name" value="GLUTAMINE--FRUCTOSE-6-PHOSPHATE TRANSAMINASE (ISOMERIZING)"/>
    <property type="match status" value="1"/>
</dbReference>
<dbReference type="Proteomes" id="UP000256388">
    <property type="component" value="Unassembled WGS sequence"/>
</dbReference>
<dbReference type="GO" id="GO:0006047">
    <property type="term" value="P:UDP-N-acetylglucosamine metabolic process"/>
    <property type="evidence" value="ECO:0007669"/>
    <property type="project" value="TreeGrafter"/>
</dbReference>